<dbReference type="CDD" id="cd18093">
    <property type="entry name" value="SpoU-like_TrmJ"/>
    <property type="match status" value="1"/>
</dbReference>
<protein>
    <submittedName>
        <fullName evidence="6">tRNA/rRNA methyltransferase (SpoU)</fullName>
    </submittedName>
</protein>
<evidence type="ECO:0000256" key="1">
    <source>
        <dbReference type="ARBA" id="ARBA00007228"/>
    </source>
</evidence>
<dbReference type="GO" id="GO:0003723">
    <property type="term" value="F:RNA binding"/>
    <property type="evidence" value="ECO:0007669"/>
    <property type="project" value="InterPro"/>
</dbReference>
<dbReference type="STRING" id="760011.Spico_0286"/>
<name>F4GH41_PARC1</name>
<keyword evidence="3" id="KW-0808">Transferase</keyword>
<evidence type="ECO:0000256" key="4">
    <source>
        <dbReference type="ARBA" id="ARBA00022691"/>
    </source>
</evidence>
<dbReference type="InterPro" id="IPR004384">
    <property type="entry name" value="RNA_MeTrfase_TrmJ/LasT"/>
</dbReference>
<dbReference type="GO" id="GO:0008173">
    <property type="term" value="F:RNA methyltransferase activity"/>
    <property type="evidence" value="ECO:0007669"/>
    <property type="project" value="InterPro"/>
</dbReference>
<dbReference type="OrthoDB" id="9806346at2"/>
<comment type="similarity">
    <text evidence="1">Belongs to the class IV-like SAM-binding methyltransferase superfamily. RNA methyltransferase TrmH family.</text>
</comment>
<dbReference type="SUPFAM" id="SSF75217">
    <property type="entry name" value="alpha/beta knot"/>
    <property type="match status" value="1"/>
</dbReference>
<dbReference type="EMBL" id="CP002659">
    <property type="protein sequence ID" value="AEC01516.1"/>
    <property type="molecule type" value="Genomic_DNA"/>
</dbReference>
<accession>F4GH41</accession>
<feature type="domain" description="tRNA/rRNA methyltransferase SpoU type" evidence="5">
    <location>
        <begin position="10"/>
        <end position="162"/>
    </location>
</feature>
<evidence type="ECO:0000259" key="5">
    <source>
        <dbReference type="Pfam" id="PF00588"/>
    </source>
</evidence>
<dbReference type="PANTHER" id="PTHR42786:SF2">
    <property type="entry name" value="TRNA (CYTIDINE_URIDINE-2'-O-)-METHYLTRANSFERASE TRMJ"/>
    <property type="match status" value="1"/>
</dbReference>
<organism evidence="6 7">
    <name type="scientific">Parasphaerochaeta coccoides (strain ATCC BAA-1237 / DSM 17374 / SPN1)</name>
    <name type="common">Sphaerochaeta coccoides</name>
    <dbReference type="NCBI Taxonomy" id="760011"/>
    <lineage>
        <taxon>Bacteria</taxon>
        <taxon>Pseudomonadati</taxon>
        <taxon>Spirochaetota</taxon>
        <taxon>Spirochaetia</taxon>
        <taxon>Spirochaetales</taxon>
        <taxon>Sphaerochaetaceae</taxon>
        <taxon>Parasphaerochaeta</taxon>
    </lineage>
</organism>
<dbReference type="InterPro" id="IPR001537">
    <property type="entry name" value="SpoU_MeTrfase"/>
</dbReference>
<dbReference type="GO" id="GO:0002128">
    <property type="term" value="P:tRNA nucleoside ribose methylation"/>
    <property type="evidence" value="ECO:0007669"/>
    <property type="project" value="TreeGrafter"/>
</dbReference>
<sequence length="257" mass="28764">MNVQENLDRIRMVLVEPQDGANIGSVCRAMKTMGLSRLVIAGGKTRADYDDDRVRTLALHAADVWENCVWEQSLESALATSILTVGATRRRGKYRKFSFINPSQLADRISSTPAGPVSIVFGREANGLTDDEVGQCSLVVTIPTSDAFPSLNLAQAVQIIAYSLYDRLKPWPVEGVPIPQQRAEQAAWEISETLERINFYKGTERVWNHRFLRDVFVRACLSETEMQRLERLFIKLAHIAPFKNIPVGNNGHPPEDA</sequence>
<dbReference type="HOGENOM" id="CLU_056931_0_1_12"/>
<gene>
    <name evidence="6" type="ordered locus">Spico_0286</name>
</gene>
<dbReference type="InterPro" id="IPR029026">
    <property type="entry name" value="tRNA_m1G_MTases_N"/>
</dbReference>
<proteinExistence type="inferred from homology"/>
<reference evidence="7" key="1">
    <citation type="submission" date="2011-04" db="EMBL/GenBank/DDBJ databases">
        <title>The complete genome of Spirochaeta coccoides DSM 17374.</title>
        <authorList>
            <person name="Lucas S."/>
            <person name="Copeland A."/>
            <person name="Lapidus A."/>
            <person name="Bruce D."/>
            <person name="Goodwin L."/>
            <person name="Pitluck S."/>
            <person name="Peters L."/>
            <person name="Kyrpides N."/>
            <person name="Mavromatis K."/>
            <person name="Pagani I."/>
            <person name="Ivanova N."/>
            <person name="Ovchinnikova G."/>
            <person name="Lu M."/>
            <person name="Detter J.C."/>
            <person name="Tapia R."/>
            <person name="Han C."/>
            <person name="Land M."/>
            <person name="Hauser L."/>
            <person name="Markowitz V."/>
            <person name="Cheng J.-F."/>
            <person name="Hugenholtz P."/>
            <person name="Woyke T."/>
            <person name="Wu D."/>
            <person name="Spring S."/>
            <person name="Schroeder M."/>
            <person name="Brambilla E."/>
            <person name="Klenk H.-P."/>
            <person name="Eisen J.A."/>
        </authorList>
    </citation>
    <scope>NUCLEOTIDE SEQUENCE [LARGE SCALE GENOMIC DNA]</scope>
    <source>
        <strain evidence="7">ATCC BAA-1237 / DSM 17374 / SPN1</strain>
    </source>
</reference>
<dbReference type="InterPro" id="IPR029028">
    <property type="entry name" value="Alpha/beta_knot_MTases"/>
</dbReference>
<keyword evidence="4" id="KW-0949">S-adenosyl-L-methionine</keyword>
<keyword evidence="7" id="KW-1185">Reference proteome</keyword>
<dbReference type="eggNOG" id="COG0565">
    <property type="taxonomic scope" value="Bacteria"/>
</dbReference>
<reference evidence="6 7" key="2">
    <citation type="journal article" date="2012" name="Stand. Genomic Sci.">
        <title>Complete genome sequence of the termite hindgut bacterium Spirochaeta coccoides type strain (SPN1(T)), reclassification in the genus Sphaerochaeta as Sphaerochaeta coccoides comb. nov. and emendations of the family Spirochaetaceae and the genus Sphaerochaeta.</title>
        <authorList>
            <person name="Abt B."/>
            <person name="Han C."/>
            <person name="Scheuner C."/>
            <person name="Lu M."/>
            <person name="Lapidus A."/>
            <person name="Nolan M."/>
            <person name="Lucas S."/>
            <person name="Hammon N."/>
            <person name="Deshpande S."/>
            <person name="Cheng J.F."/>
            <person name="Tapia R."/>
            <person name="Goodwin L.A."/>
            <person name="Pitluck S."/>
            <person name="Liolios K."/>
            <person name="Pagani I."/>
            <person name="Ivanova N."/>
            <person name="Mavromatis K."/>
            <person name="Mikhailova N."/>
            <person name="Huntemann M."/>
            <person name="Pati A."/>
            <person name="Chen A."/>
            <person name="Palaniappan K."/>
            <person name="Land M."/>
            <person name="Hauser L."/>
            <person name="Brambilla E.M."/>
            <person name="Rohde M."/>
            <person name="Spring S."/>
            <person name="Gronow S."/>
            <person name="Goker M."/>
            <person name="Woyke T."/>
            <person name="Bristow J."/>
            <person name="Eisen J.A."/>
            <person name="Markowitz V."/>
            <person name="Hugenholtz P."/>
            <person name="Kyrpides N.C."/>
            <person name="Klenk H.P."/>
            <person name="Detter J.C."/>
        </authorList>
    </citation>
    <scope>NUCLEOTIDE SEQUENCE [LARGE SCALE GENOMIC DNA]</scope>
    <source>
        <strain evidence="7">ATCC BAA-1237 / DSM 17374 / SPN1</strain>
    </source>
</reference>
<dbReference type="RefSeq" id="WP_013738912.1">
    <property type="nucleotide sequence ID" value="NC_015436.1"/>
</dbReference>
<dbReference type="Gene3D" id="3.40.1280.10">
    <property type="match status" value="1"/>
</dbReference>
<dbReference type="GO" id="GO:0005829">
    <property type="term" value="C:cytosol"/>
    <property type="evidence" value="ECO:0007669"/>
    <property type="project" value="TreeGrafter"/>
</dbReference>
<dbReference type="PIRSF" id="PIRSF004808">
    <property type="entry name" value="LasT"/>
    <property type="match status" value="1"/>
</dbReference>
<evidence type="ECO:0000256" key="3">
    <source>
        <dbReference type="ARBA" id="ARBA00022679"/>
    </source>
</evidence>
<dbReference type="AlphaFoldDB" id="F4GH41"/>
<keyword evidence="2 6" id="KW-0489">Methyltransferase</keyword>
<evidence type="ECO:0000256" key="2">
    <source>
        <dbReference type="ARBA" id="ARBA00022603"/>
    </source>
</evidence>
<evidence type="ECO:0000313" key="6">
    <source>
        <dbReference type="EMBL" id="AEC01516.1"/>
    </source>
</evidence>
<dbReference type="Pfam" id="PF00588">
    <property type="entry name" value="SpoU_methylase"/>
    <property type="match status" value="1"/>
</dbReference>
<dbReference type="Proteomes" id="UP000007939">
    <property type="component" value="Chromosome"/>
</dbReference>
<dbReference type="KEGG" id="scc:Spico_0286"/>
<evidence type="ECO:0000313" key="7">
    <source>
        <dbReference type="Proteomes" id="UP000007939"/>
    </source>
</evidence>
<dbReference type="PANTHER" id="PTHR42786">
    <property type="entry name" value="TRNA/RRNA METHYLTRANSFERASE"/>
    <property type="match status" value="1"/>
</dbReference>